<dbReference type="Proteomes" id="UP000644115">
    <property type="component" value="Unassembled WGS sequence"/>
</dbReference>
<comment type="subcellular location">
    <subcellularLocation>
        <location evidence="2 15 17">Cytoplasm</location>
    </subcellularLocation>
</comment>
<evidence type="ECO:0000313" key="20">
    <source>
        <dbReference type="Proteomes" id="UP000644115"/>
    </source>
</evidence>
<evidence type="ECO:0000313" key="19">
    <source>
        <dbReference type="EMBL" id="MBC5999305.1"/>
    </source>
</evidence>
<dbReference type="GO" id="GO:0052906">
    <property type="term" value="F:tRNA (guanine(37)-N1)-methyltransferase activity"/>
    <property type="evidence" value="ECO:0007669"/>
    <property type="project" value="UniProtKB-UniRule"/>
</dbReference>
<feature type="binding site" evidence="15 16">
    <location>
        <begin position="130"/>
        <end position="135"/>
    </location>
    <ligand>
        <name>S-adenosyl-L-methionine</name>
        <dbReference type="ChEBI" id="CHEBI:59789"/>
    </ligand>
</feature>
<evidence type="ECO:0000256" key="16">
    <source>
        <dbReference type="PIRSR" id="PIRSR000386-1"/>
    </source>
</evidence>
<dbReference type="GO" id="GO:0005829">
    <property type="term" value="C:cytosol"/>
    <property type="evidence" value="ECO:0007669"/>
    <property type="project" value="TreeGrafter"/>
</dbReference>
<evidence type="ECO:0000256" key="5">
    <source>
        <dbReference type="ARBA" id="ARBA00012807"/>
    </source>
</evidence>
<organism evidence="19 20">
    <name type="scientific">Lentihominibacter faecis</name>
    <dbReference type="NCBI Taxonomy" id="2764712"/>
    <lineage>
        <taxon>Bacteria</taxon>
        <taxon>Bacillati</taxon>
        <taxon>Bacillota</taxon>
        <taxon>Clostridia</taxon>
        <taxon>Peptostreptococcales</taxon>
        <taxon>Anaerovoracaceae</taxon>
        <taxon>Lentihominibacter</taxon>
    </lineage>
</organism>
<dbReference type="NCBIfam" id="NF000648">
    <property type="entry name" value="PRK00026.1"/>
    <property type="match status" value="1"/>
</dbReference>
<evidence type="ECO:0000256" key="12">
    <source>
        <dbReference type="ARBA" id="ARBA00029736"/>
    </source>
</evidence>
<dbReference type="HAMAP" id="MF_00605">
    <property type="entry name" value="TrmD"/>
    <property type="match status" value="1"/>
</dbReference>
<evidence type="ECO:0000256" key="3">
    <source>
        <dbReference type="ARBA" id="ARBA00007630"/>
    </source>
</evidence>
<dbReference type="CDD" id="cd18080">
    <property type="entry name" value="TrmD-like"/>
    <property type="match status" value="1"/>
</dbReference>
<evidence type="ECO:0000256" key="14">
    <source>
        <dbReference type="ARBA" id="ARBA00047783"/>
    </source>
</evidence>
<comment type="caution">
    <text evidence="19">The sequence shown here is derived from an EMBL/GenBank/DDBJ whole genome shotgun (WGS) entry which is preliminary data.</text>
</comment>
<dbReference type="Gene3D" id="3.40.1280.10">
    <property type="match status" value="1"/>
</dbReference>
<dbReference type="InterPro" id="IPR002649">
    <property type="entry name" value="tRNA_m1G_MeTrfase_TrmD"/>
</dbReference>
<dbReference type="PANTHER" id="PTHR46417:SF1">
    <property type="entry name" value="TRNA (GUANINE-N(1)-)-METHYLTRANSFERASE"/>
    <property type="match status" value="1"/>
</dbReference>
<dbReference type="PIRSF" id="PIRSF000386">
    <property type="entry name" value="tRNA_mtase"/>
    <property type="match status" value="1"/>
</dbReference>
<dbReference type="FunFam" id="1.10.1270.20:FF:000001">
    <property type="entry name" value="tRNA (guanine-N(1)-)-methyltransferase"/>
    <property type="match status" value="1"/>
</dbReference>
<dbReference type="InterPro" id="IPR029026">
    <property type="entry name" value="tRNA_m1G_MTases_N"/>
</dbReference>
<evidence type="ECO:0000256" key="17">
    <source>
        <dbReference type="RuleBase" id="RU003464"/>
    </source>
</evidence>
<dbReference type="InterPro" id="IPR016009">
    <property type="entry name" value="tRNA_MeTrfase_TRMD/TRM10"/>
</dbReference>
<keyword evidence="11 15" id="KW-0819">tRNA processing</keyword>
<comment type="subunit">
    <text evidence="4 15 17">Homodimer.</text>
</comment>
<dbReference type="AlphaFoldDB" id="A0A923SRD7"/>
<evidence type="ECO:0000256" key="11">
    <source>
        <dbReference type="ARBA" id="ARBA00022694"/>
    </source>
</evidence>
<evidence type="ECO:0000256" key="4">
    <source>
        <dbReference type="ARBA" id="ARBA00011738"/>
    </source>
</evidence>
<dbReference type="Pfam" id="PF01746">
    <property type="entry name" value="tRNA_m1G_MT"/>
    <property type="match status" value="1"/>
</dbReference>
<evidence type="ECO:0000256" key="7">
    <source>
        <dbReference type="ARBA" id="ARBA00022490"/>
    </source>
</evidence>
<feature type="binding site" evidence="15 16">
    <location>
        <position position="110"/>
    </location>
    <ligand>
        <name>S-adenosyl-L-methionine</name>
        <dbReference type="ChEBI" id="CHEBI:59789"/>
    </ligand>
</feature>
<dbReference type="InterPro" id="IPR029028">
    <property type="entry name" value="Alpha/beta_knot_MTases"/>
</dbReference>
<evidence type="ECO:0000256" key="10">
    <source>
        <dbReference type="ARBA" id="ARBA00022691"/>
    </source>
</evidence>
<evidence type="ECO:0000256" key="13">
    <source>
        <dbReference type="ARBA" id="ARBA00033392"/>
    </source>
</evidence>
<evidence type="ECO:0000256" key="1">
    <source>
        <dbReference type="ARBA" id="ARBA00002634"/>
    </source>
</evidence>
<evidence type="ECO:0000256" key="9">
    <source>
        <dbReference type="ARBA" id="ARBA00022679"/>
    </source>
</evidence>
<sequence length="247" mass="28122">MKIDVLTLFPEMFRPVMESSMLGRAVAAGILQIKATDIRQFSHDKHNKADDYPFGGGGGMVMMADPVFGAMESVEAENKKVIYMSPRGKILDREKIEELSKIPEMVILCGHYEGVDQRALDHWNAEEISIGDYVLTGGELPAMVLIDSVARMIPGVLGNENSALDESVYSGLLEHPQYTKPREYRGLEIPEVLTSGNHKQIDLWRFKQSLALTKERRPDLLKRYLEQEHAFSKEERRILEEIMKMER</sequence>
<keyword evidence="8 15" id="KW-0489">Methyltransferase</keyword>
<keyword evidence="9 15" id="KW-0808">Transferase</keyword>
<dbReference type="EC" id="2.1.1.228" evidence="5 15"/>
<evidence type="ECO:0000256" key="8">
    <source>
        <dbReference type="ARBA" id="ARBA00022603"/>
    </source>
</evidence>
<dbReference type="SUPFAM" id="SSF75217">
    <property type="entry name" value="alpha/beta knot"/>
    <property type="match status" value="1"/>
</dbReference>
<dbReference type="FunFam" id="3.40.1280.10:FF:000001">
    <property type="entry name" value="tRNA (guanine-N(1)-)-methyltransferase"/>
    <property type="match status" value="1"/>
</dbReference>
<comment type="function">
    <text evidence="1 15 17">Specifically methylates guanosine-37 in various tRNAs.</text>
</comment>
<keyword evidence="7 15" id="KW-0963">Cytoplasm</keyword>
<dbReference type="EMBL" id="JACRWC010000058">
    <property type="protein sequence ID" value="MBC5999305.1"/>
    <property type="molecule type" value="Genomic_DNA"/>
</dbReference>
<evidence type="ECO:0000256" key="15">
    <source>
        <dbReference type="HAMAP-Rule" id="MF_00605"/>
    </source>
</evidence>
<keyword evidence="20" id="KW-1185">Reference proteome</keyword>
<feature type="domain" description="tRNA methyltransferase TRMD/TRM10-type" evidence="18">
    <location>
        <begin position="1"/>
        <end position="222"/>
    </location>
</feature>
<comment type="catalytic activity">
    <reaction evidence="14 15 17">
        <text>guanosine(37) in tRNA + S-adenosyl-L-methionine = N(1)-methylguanosine(37) in tRNA + S-adenosyl-L-homocysteine + H(+)</text>
        <dbReference type="Rhea" id="RHEA:36899"/>
        <dbReference type="Rhea" id="RHEA-COMP:10145"/>
        <dbReference type="Rhea" id="RHEA-COMP:10147"/>
        <dbReference type="ChEBI" id="CHEBI:15378"/>
        <dbReference type="ChEBI" id="CHEBI:57856"/>
        <dbReference type="ChEBI" id="CHEBI:59789"/>
        <dbReference type="ChEBI" id="CHEBI:73542"/>
        <dbReference type="ChEBI" id="CHEBI:74269"/>
        <dbReference type="EC" id="2.1.1.228"/>
    </reaction>
</comment>
<evidence type="ECO:0000256" key="2">
    <source>
        <dbReference type="ARBA" id="ARBA00004496"/>
    </source>
</evidence>
<dbReference type="PANTHER" id="PTHR46417">
    <property type="entry name" value="TRNA (GUANINE-N(1)-)-METHYLTRANSFERASE"/>
    <property type="match status" value="1"/>
</dbReference>
<proteinExistence type="inferred from homology"/>
<keyword evidence="10 15" id="KW-0949">S-adenosyl-L-methionine</keyword>
<protein>
    <recommendedName>
        <fullName evidence="6 15">tRNA (guanine-N(1)-)-methyltransferase</fullName>
        <ecNumber evidence="5 15">2.1.1.228</ecNumber>
    </recommendedName>
    <alternativeName>
        <fullName evidence="12 15">M1G-methyltransferase</fullName>
    </alternativeName>
    <alternativeName>
        <fullName evidence="13 15">tRNA [GM37] methyltransferase</fullName>
    </alternativeName>
</protein>
<dbReference type="GO" id="GO:0002939">
    <property type="term" value="P:tRNA N1-guanine methylation"/>
    <property type="evidence" value="ECO:0007669"/>
    <property type="project" value="TreeGrafter"/>
</dbReference>
<reference evidence="19" key="1">
    <citation type="submission" date="2020-08" db="EMBL/GenBank/DDBJ databases">
        <authorList>
            <person name="Liu C."/>
            <person name="Sun Q."/>
        </authorList>
    </citation>
    <scope>NUCLEOTIDE SEQUENCE</scope>
    <source>
        <strain evidence="19">BX16</strain>
    </source>
</reference>
<comment type="similarity">
    <text evidence="3 15 17">Belongs to the RNA methyltransferase TrmD family.</text>
</comment>
<dbReference type="NCBIfam" id="TIGR00088">
    <property type="entry name" value="trmD"/>
    <property type="match status" value="1"/>
</dbReference>
<accession>A0A923SRD7</accession>
<dbReference type="InterPro" id="IPR023148">
    <property type="entry name" value="tRNA_m1G_MeTrfase_C_sf"/>
</dbReference>
<dbReference type="RefSeq" id="WP_249286757.1">
    <property type="nucleotide sequence ID" value="NZ_JACRWC010000058.1"/>
</dbReference>
<name>A0A923SRD7_9FIRM</name>
<evidence type="ECO:0000259" key="18">
    <source>
        <dbReference type="Pfam" id="PF01746"/>
    </source>
</evidence>
<evidence type="ECO:0000256" key="6">
    <source>
        <dbReference type="ARBA" id="ARBA00014679"/>
    </source>
</evidence>
<gene>
    <name evidence="15 19" type="primary">trmD</name>
    <name evidence="19" type="ORF">H8876_04765</name>
</gene>
<dbReference type="Gene3D" id="1.10.1270.20">
    <property type="entry name" value="tRNA(m1g37)methyltransferase, domain 2"/>
    <property type="match status" value="1"/>
</dbReference>